<reference evidence="4 5" key="1">
    <citation type="submission" date="2021-04" db="EMBL/GenBank/DDBJ databases">
        <title>Nocardia tengchongensis.</title>
        <authorList>
            <person name="Zhuang k."/>
            <person name="Ran Y."/>
            <person name="Li W."/>
        </authorList>
    </citation>
    <scope>NUCLEOTIDE SEQUENCE [LARGE SCALE GENOMIC DNA]</scope>
    <source>
        <strain evidence="4 5">CFH S0057</strain>
    </source>
</reference>
<evidence type="ECO:0000256" key="2">
    <source>
        <dbReference type="SAM" id="MobiDB-lite"/>
    </source>
</evidence>
<accession>A0ABX8CQL0</accession>
<dbReference type="EMBL" id="CP074371">
    <property type="protein sequence ID" value="QVI22211.1"/>
    <property type="molecule type" value="Genomic_DNA"/>
</dbReference>
<feature type="domain" description="Plastocyanin-like" evidence="3">
    <location>
        <begin position="134"/>
        <end position="201"/>
    </location>
</feature>
<protein>
    <submittedName>
        <fullName evidence="4">Multicopper oxidase domain-containing protein</fullName>
    </submittedName>
</protein>
<gene>
    <name evidence="4" type="ORF">KHQ06_03550</name>
</gene>
<dbReference type="PANTHER" id="PTHR48267:SF1">
    <property type="entry name" value="BILIRUBIN OXIDASE"/>
    <property type="match status" value="1"/>
</dbReference>
<feature type="region of interest" description="Disordered" evidence="2">
    <location>
        <begin position="207"/>
        <end position="262"/>
    </location>
</feature>
<evidence type="ECO:0000313" key="4">
    <source>
        <dbReference type="EMBL" id="QVI22211.1"/>
    </source>
</evidence>
<dbReference type="Pfam" id="PF07732">
    <property type="entry name" value="Cu-oxidase_3"/>
    <property type="match status" value="1"/>
</dbReference>
<dbReference type="Gene3D" id="2.60.40.420">
    <property type="entry name" value="Cupredoxins - blue copper proteins"/>
    <property type="match status" value="1"/>
</dbReference>
<dbReference type="PANTHER" id="PTHR48267">
    <property type="entry name" value="CUPREDOXIN SUPERFAMILY PROTEIN"/>
    <property type="match status" value="1"/>
</dbReference>
<dbReference type="InterPro" id="IPR008972">
    <property type="entry name" value="Cupredoxin"/>
</dbReference>
<dbReference type="InterPro" id="IPR045087">
    <property type="entry name" value="Cu-oxidase_fam"/>
</dbReference>
<name>A0ABX8CQL0_9NOCA</name>
<feature type="compositionally biased region" description="Polar residues" evidence="2">
    <location>
        <begin position="207"/>
        <end position="230"/>
    </location>
</feature>
<evidence type="ECO:0000313" key="5">
    <source>
        <dbReference type="Proteomes" id="UP000683310"/>
    </source>
</evidence>
<sequence length="262" mass="27768">MGAFGIAGMGYLASAAAEPSPLPPPPVPVPAIPAPSLTPFNYHSPPLQPFVDELPIPETRAATGELAATSGVHRYHRDLPETRSWGFERPVLGPNLEAFRDRLPRIGFRNELGPHVLAPHVDVTMHGVTEEDRTDPRFTVHLHGGANSPDADGHPLIGWRNGGGPSFAYGNRQEAATLWYHDHAMGLTRLDIQAGLAGIITCATNSTPAAPTTRSDCPAANSRSRSSCRTAPSMPTAACNPWSPPIFRRATTNPGSSATSAA</sequence>
<dbReference type="Proteomes" id="UP000683310">
    <property type="component" value="Chromosome"/>
</dbReference>
<proteinExistence type="inferred from homology"/>
<keyword evidence="5" id="KW-1185">Reference proteome</keyword>
<dbReference type="SUPFAM" id="SSF49503">
    <property type="entry name" value="Cupredoxins"/>
    <property type="match status" value="1"/>
</dbReference>
<feature type="compositionally biased region" description="Polar residues" evidence="2">
    <location>
        <begin position="250"/>
        <end position="262"/>
    </location>
</feature>
<dbReference type="InterPro" id="IPR011707">
    <property type="entry name" value="Cu-oxidase-like_N"/>
</dbReference>
<comment type="similarity">
    <text evidence="1">Belongs to the multicopper oxidase family.</text>
</comment>
<evidence type="ECO:0000256" key="1">
    <source>
        <dbReference type="ARBA" id="ARBA00010609"/>
    </source>
</evidence>
<organism evidence="4 5">
    <name type="scientific">Nocardia tengchongensis</name>
    <dbReference type="NCBI Taxonomy" id="2055889"/>
    <lineage>
        <taxon>Bacteria</taxon>
        <taxon>Bacillati</taxon>
        <taxon>Actinomycetota</taxon>
        <taxon>Actinomycetes</taxon>
        <taxon>Mycobacteriales</taxon>
        <taxon>Nocardiaceae</taxon>
        <taxon>Nocardia</taxon>
    </lineage>
</organism>
<evidence type="ECO:0000259" key="3">
    <source>
        <dbReference type="Pfam" id="PF07732"/>
    </source>
</evidence>